<evidence type="ECO:0000313" key="2">
    <source>
        <dbReference type="EMBL" id="SBS77600.1"/>
    </source>
</evidence>
<proteinExistence type="predicted"/>
<reference evidence="2" key="1">
    <citation type="submission" date="2016-03" db="EMBL/GenBank/DDBJ databases">
        <authorList>
            <person name="Ploux O."/>
        </authorList>
    </citation>
    <scope>NUCLEOTIDE SEQUENCE</scope>
    <source>
        <strain evidence="2">UC10</strain>
    </source>
</reference>
<feature type="region of interest" description="Disordered" evidence="1">
    <location>
        <begin position="23"/>
        <end position="67"/>
    </location>
</feature>
<dbReference type="EMBL" id="FLQS01000040">
    <property type="protein sequence ID" value="SBS77600.1"/>
    <property type="molecule type" value="Genomic_DNA"/>
</dbReference>
<name>A0A1Y5PJJ5_9MYCO</name>
<dbReference type="AlphaFoldDB" id="A0A1Y5PJJ5"/>
<evidence type="ECO:0000256" key="1">
    <source>
        <dbReference type="SAM" id="MobiDB-lite"/>
    </source>
</evidence>
<organism evidence="2">
    <name type="scientific">uncultured Mycobacterium sp</name>
    <dbReference type="NCBI Taxonomy" id="171292"/>
    <lineage>
        <taxon>Bacteria</taxon>
        <taxon>Bacillati</taxon>
        <taxon>Actinomycetota</taxon>
        <taxon>Actinomycetes</taxon>
        <taxon>Mycobacteriales</taxon>
        <taxon>Mycobacteriaceae</taxon>
        <taxon>Mycobacterium</taxon>
        <taxon>environmental samples</taxon>
    </lineage>
</organism>
<sequence length="67" mass="7243">MDPLPDGYTSTTVPLPAVQNLNHATSFGQDSPDAVERKRQPCSLDVKTVGQHRTGGVSREWLPSQAP</sequence>
<protein>
    <submittedName>
        <fullName evidence="2">Uncharacterized protein</fullName>
    </submittedName>
</protein>
<gene>
    <name evidence="2" type="ORF">MHPYR_450043</name>
</gene>
<accession>A0A1Y5PJJ5</accession>